<dbReference type="EMBL" id="CAEZSR010000069">
    <property type="protein sequence ID" value="CAB4563767.1"/>
    <property type="molecule type" value="Genomic_DNA"/>
</dbReference>
<dbReference type="PANTHER" id="PTHR35377">
    <property type="entry name" value="ANTITOXIN VAPB49-RELATED-RELATED"/>
    <property type="match status" value="1"/>
</dbReference>
<dbReference type="InterPro" id="IPR036165">
    <property type="entry name" value="YefM-like_sf"/>
</dbReference>
<dbReference type="AlphaFoldDB" id="A0A6J6DI20"/>
<dbReference type="InterPro" id="IPR006442">
    <property type="entry name" value="Antitoxin_Phd/YefM"/>
</dbReference>
<dbReference type="SUPFAM" id="SSF143120">
    <property type="entry name" value="YefM-like"/>
    <property type="match status" value="1"/>
</dbReference>
<protein>
    <submittedName>
        <fullName evidence="3">Unannotated protein</fullName>
    </submittedName>
</protein>
<organism evidence="3">
    <name type="scientific">freshwater metagenome</name>
    <dbReference type="NCBI Taxonomy" id="449393"/>
    <lineage>
        <taxon>unclassified sequences</taxon>
        <taxon>metagenomes</taxon>
        <taxon>ecological metagenomes</taxon>
    </lineage>
</organism>
<dbReference type="NCBIfam" id="TIGR01552">
    <property type="entry name" value="phd_fam"/>
    <property type="match status" value="1"/>
</dbReference>
<evidence type="ECO:0000256" key="2">
    <source>
        <dbReference type="SAM" id="MobiDB-lite"/>
    </source>
</evidence>
<gene>
    <name evidence="3" type="ORF">UFOPK1493_01958</name>
</gene>
<evidence type="ECO:0000256" key="1">
    <source>
        <dbReference type="ARBA" id="ARBA00009981"/>
    </source>
</evidence>
<dbReference type="Pfam" id="PF02604">
    <property type="entry name" value="PhdYeFM_antitox"/>
    <property type="match status" value="1"/>
</dbReference>
<reference evidence="3" key="1">
    <citation type="submission" date="2020-05" db="EMBL/GenBank/DDBJ databases">
        <authorList>
            <person name="Chiriac C."/>
            <person name="Salcher M."/>
            <person name="Ghai R."/>
            <person name="Kavagutti S V."/>
        </authorList>
    </citation>
    <scope>NUCLEOTIDE SEQUENCE</scope>
</reference>
<comment type="similarity">
    <text evidence="1">Belongs to the phD/YefM antitoxin family.</text>
</comment>
<evidence type="ECO:0000313" key="3">
    <source>
        <dbReference type="EMBL" id="CAB4563767.1"/>
    </source>
</evidence>
<sequence>MEVGIRELKQQLSSVLDRAAAGEEIVVTERGRPKVRIVSIATTGRLDDGVRDGWITPPTRTGSVGRAARHRSDRRILDVLDDDRGADPAEVLGTGPGDDSRSA</sequence>
<dbReference type="PANTHER" id="PTHR35377:SF5">
    <property type="entry name" value="ANTITOXIN VAPB46"/>
    <property type="match status" value="1"/>
</dbReference>
<dbReference type="GO" id="GO:0097351">
    <property type="term" value="F:toxin sequestering activity"/>
    <property type="evidence" value="ECO:0007669"/>
    <property type="project" value="TreeGrafter"/>
</dbReference>
<name>A0A6J6DI20_9ZZZZ</name>
<dbReference type="Gene3D" id="3.40.1620.10">
    <property type="entry name" value="YefM-like domain"/>
    <property type="match status" value="1"/>
</dbReference>
<proteinExistence type="inferred from homology"/>
<feature type="region of interest" description="Disordered" evidence="2">
    <location>
        <begin position="79"/>
        <end position="103"/>
    </location>
</feature>
<dbReference type="InterPro" id="IPR051416">
    <property type="entry name" value="phD-YefM_TA_antitoxins"/>
</dbReference>
<accession>A0A6J6DI20</accession>